<evidence type="ECO:0000256" key="1">
    <source>
        <dbReference type="PROSITE-ProRule" id="PRU00023"/>
    </source>
</evidence>
<protein>
    <submittedName>
        <fullName evidence="4">Membrane-associated protein, putative</fullName>
    </submittedName>
</protein>
<keyword evidence="3" id="KW-0732">Signal</keyword>
<evidence type="ECO:0000313" key="5">
    <source>
        <dbReference type="Proteomes" id="UP000051952"/>
    </source>
</evidence>
<feature type="signal peptide" evidence="3">
    <location>
        <begin position="1"/>
        <end position="22"/>
    </location>
</feature>
<dbReference type="Pfam" id="PF12796">
    <property type="entry name" value="Ank_2"/>
    <property type="match status" value="1"/>
</dbReference>
<feature type="compositionally biased region" description="Basic and acidic residues" evidence="2">
    <location>
        <begin position="97"/>
        <end position="107"/>
    </location>
</feature>
<dbReference type="SMART" id="SM00248">
    <property type="entry name" value="ANK"/>
    <property type="match status" value="1"/>
</dbReference>
<dbReference type="AlphaFoldDB" id="A0A0S4JS44"/>
<feature type="chain" id="PRO_5006622702" evidence="3">
    <location>
        <begin position="23"/>
        <end position="146"/>
    </location>
</feature>
<evidence type="ECO:0000256" key="2">
    <source>
        <dbReference type="SAM" id="MobiDB-lite"/>
    </source>
</evidence>
<evidence type="ECO:0000313" key="4">
    <source>
        <dbReference type="EMBL" id="CUG93035.1"/>
    </source>
</evidence>
<dbReference type="SUPFAM" id="SSF48403">
    <property type="entry name" value="Ankyrin repeat"/>
    <property type="match status" value="1"/>
</dbReference>
<feature type="repeat" description="ANK" evidence="1">
    <location>
        <begin position="69"/>
        <end position="101"/>
    </location>
</feature>
<gene>
    <name evidence="4" type="ORF">BSAL_40440</name>
</gene>
<dbReference type="EMBL" id="CYKH01002113">
    <property type="protein sequence ID" value="CUG93035.1"/>
    <property type="molecule type" value="Genomic_DNA"/>
</dbReference>
<organism evidence="4 5">
    <name type="scientific">Bodo saltans</name>
    <name type="common">Flagellated protozoan</name>
    <dbReference type="NCBI Taxonomy" id="75058"/>
    <lineage>
        <taxon>Eukaryota</taxon>
        <taxon>Discoba</taxon>
        <taxon>Euglenozoa</taxon>
        <taxon>Kinetoplastea</taxon>
        <taxon>Metakinetoplastina</taxon>
        <taxon>Eubodonida</taxon>
        <taxon>Bodonidae</taxon>
        <taxon>Bodo</taxon>
    </lineage>
</organism>
<accession>A0A0S4JS44</accession>
<evidence type="ECO:0000256" key="3">
    <source>
        <dbReference type="SAM" id="SignalP"/>
    </source>
</evidence>
<dbReference type="Proteomes" id="UP000051952">
    <property type="component" value="Unassembled WGS sequence"/>
</dbReference>
<dbReference type="PROSITE" id="PS50088">
    <property type="entry name" value="ANK_REPEAT"/>
    <property type="match status" value="1"/>
</dbReference>
<dbReference type="InterPro" id="IPR002110">
    <property type="entry name" value="Ankyrin_rpt"/>
</dbReference>
<keyword evidence="1" id="KW-0040">ANK repeat</keyword>
<dbReference type="PROSITE" id="PS50297">
    <property type="entry name" value="ANK_REP_REGION"/>
    <property type="match status" value="1"/>
</dbReference>
<name>A0A0S4JS44_BODSA</name>
<dbReference type="VEuPathDB" id="TriTrypDB:BSAL_40440"/>
<reference evidence="5" key="1">
    <citation type="submission" date="2015-09" db="EMBL/GenBank/DDBJ databases">
        <authorList>
            <consortium name="Pathogen Informatics"/>
        </authorList>
    </citation>
    <scope>NUCLEOTIDE SEQUENCE [LARGE SCALE GENOMIC DNA]</scope>
    <source>
        <strain evidence="5">Lake Konstanz</strain>
    </source>
</reference>
<proteinExistence type="predicted"/>
<keyword evidence="5" id="KW-1185">Reference proteome</keyword>
<dbReference type="InterPro" id="IPR036770">
    <property type="entry name" value="Ankyrin_rpt-contain_sf"/>
</dbReference>
<sequence>MSRSAFIVGVVALSILVACVVAEAGTSRDSWLDTDFTTNMWSIISSGNVEELKNLLESNQELANVRSGDGRGPLWWAYEYQHPEMVQVLLAAGANPAERDADGKRASEVNGVGPTEFMKNRQDTYDSYDEESPAKNYHGEELEDFE</sequence>
<dbReference type="OrthoDB" id="47198at2759"/>
<feature type="region of interest" description="Disordered" evidence="2">
    <location>
        <begin position="97"/>
        <end position="146"/>
    </location>
</feature>
<dbReference type="PROSITE" id="PS51257">
    <property type="entry name" value="PROKAR_LIPOPROTEIN"/>
    <property type="match status" value="1"/>
</dbReference>
<dbReference type="Gene3D" id="1.25.40.20">
    <property type="entry name" value="Ankyrin repeat-containing domain"/>
    <property type="match status" value="1"/>
</dbReference>
<dbReference type="OMA" id="WAHEFHE"/>